<dbReference type="InterPro" id="IPR049500">
    <property type="entry name" value="Peptidase_M50B-like"/>
</dbReference>
<feature type="transmembrane region" description="Helical" evidence="1">
    <location>
        <begin position="136"/>
        <end position="154"/>
    </location>
</feature>
<gene>
    <name evidence="2" type="ORF">A2215_01865</name>
</gene>
<protein>
    <submittedName>
        <fullName evidence="2">Uncharacterized protein</fullName>
    </submittedName>
</protein>
<accession>A0A1F5E7F8</accession>
<dbReference type="AlphaFoldDB" id="A0A1F5E7F8"/>
<organism evidence="2 3">
    <name type="scientific">Candidatus Berkelbacteria bacterium RIFOXYA2_FULL_43_10</name>
    <dbReference type="NCBI Taxonomy" id="1797472"/>
    <lineage>
        <taxon>Bacteria</taxon>
        <taxon>Candidatus Berkelbacteria</taxon>
    </lineage>
</organism>
<dbReference type="STRING" id="1797472.A2215_01865"/>
<keyword evidence="1" id="KW-0472">Membrane</keyword>
<dbReference type="Proteomes" id="UP000178583">
    <property type="component" value="Unassembled WGS sequence"/>
</dbReference>
<comment type="caution">
    <text evidence="2">The sequence shown here is derived from an EMBL/GenBank/DDBJ whole genome shotgun (WGS) entry which is preliminary data.</text>
</comment>
<feature type="transmembrane region" description="Helical" evidence="1">
    <location>
        <begin position="161"/>
        <end position="180"/>
    </location>
</feature>
<proteinExistence type="predicted"/>
<feature type="transmembrane region" description="Helical" evidence="1">
    <location>
        <begin position="31"/>
        <end position="55"/>
    </location>
</feature>
<name>A0A1F5E7F8_9BACT</name>
<dbReference type="EMBL" id="MEZY01000038">
    <property type="protein sequence ID" value="OGD63184.1"/>
    <property type="molecule type" value="Genomic_DNA"/>
</dbReference>
<evidence type="ECO:0000313" key="3">
    <source>
        <dbReference type="Proteomes" id="UP000178583"/>
    </source>
</evidence>
<reference evidence="2 3" key="1">
    <citation type="journal article" date="2016" name="Nat. Commun.">
        <title>Thousands of microbial genomes shed light on interconnected biogeochemical processes in an aquifer system.</title>
        <authorList>
            <person name="Anantharaman K."/>
            <person name="Brown C.T."/>
            <person name="Hug L.A."/>
            <person name="Sharon I."/>
            <person name="Castelle C.J."/>
            <person name="Probst A.J."/>
            <person name="Thomas B.C."/>
            <person name="Singh A."/>
            <person name="Wilkins M.J."/>
            <person name="Karaoz U."/>
            <person name="Brodie E.L."/>
            <person name="Williams K.H."/>
            <person name="Hubbard S.S."/>
            <person name="Banfield J.F."/>
        </authorList>
    </citation>
    <scope>NUCLEOTIDE SEQUENCE [LARGE SCALE GENOMIC DNA]</scope>
</reference>
<evidence type="ECO:0000256" key="1">
    <source>
        <dbReference type="SAM" id="Phobius"/>
    </source>
</evidence>
<sequence>MLIVVFLLIVALSFAINHLLAGSTGRGYRLFVAPGVVVHELSHAITCLITGAKVTSISMFKKEGGEVKHGYPKIPVLGQILISLSPFIVGSILIFILARALGIANSELPQVSLNPASIILWAKETFSALNLREFKTWLILYLSISIAVTMTPSIKDIRNILFSLAVLLLTIFLIYKYTSIRISLAFLLQPSLFVILNTILILLIFGLILSIIVSVVVSLFKS</sequence>
<feature type="transmembrane region" description="Helical" evidence="1">
    <location>
        <begin position="76"/>
        <end position="98"/>
    </location>
</feature>
<keyword evidence="1" id="KW-0812">Transmembrane</keyword>
<keyword evidence="1" id="KW-1133">Transmembrane helix</keyword>
<dbReference type="Pfam" id="PF13398">
    <property type="entry name" value="Peptidase_M50B"/>
    <property type="match status" value="1"/>
</dbReference>
<evidence type="ECO:0000313" key="2">
    <source>
        <dbReference type="EMBL" id="OGD63184.1"/>
    </source>
</evidence>
<feature type="transmembrane region" description="Helical" evidence="1">
    <location>
        <begin position="192"/>
        <end position="220"/>
    </location>
</feature>